<evidence type="ECO:0000256" key="7">
    <source>
        <dbReference type="ARBA" id="ARBA00033323"/>
    </source>
</evidence>
<protein>
    <recommendedName>
        <fullName evidence="1">tyrosine--tRNA ligase</fullName>
        <ecNumber evidence="1">6.1.1.1</ecNumber>
    </recommendedName>
    <alternativeName>
        <fullName evidence="7">Tyrosyl-tRNA synthetase</fullName>
    </alternativeName>
</protein>
<keyword evidence="3 9" id="KW-0547">Nucleotide-binding</keyword>
<dbReference type="PANTHER" id="PTHR46264">
    <property type="entry name" value="TYROSINE-TRNA LIGASE"/>
    <property type="match status" value="1"/>
</dbReference>
<keyword evidence="2 9" id="KW-0436">Ligase</keyword>
<reference evidence="10 11" key="1">
    <citation type="journal article" date="2023" name="BMC Biol.">
        <title>The compact genome of the sponge Oopsacas minuta (Hexactinellida) is lacking key metazoan core genes.</title>
        <authorList>
            <person name="Santini S."/>
            <person name="Schenkelaars Q."/>
            <person name="Jourda C."/>
            <person name="Duchesne M."/>
            <person name="Belahbib H."/>
            <person name="Rocher C."/>
            <person name="Selva M."/>
            <person name="Riesgo A."/>
            <person name="Vervoort M."/>
            <person name="Leys S.P."/>
            <person name="Kodjabachian L."/>
            <person name="Le Bivic A."/>
            <person name="Borchiellini C."/>
            <person name="Claverie J.M."/>
            <person name="Renard E."/>
        </authorList>
    </citation>
    <scope>NUCLEOTIDE SEQUENCE [LARGE SCALE GENOMIC DNA]</scope>
    <source>
        <strain evidence="10">SPO-2</strain>
    </source>
</reference>
<keyword evidence="4 9" id="KW-0067">ATP-binding</keyword>
<dbReference type="InterPro" id="IPR002305">
    <property type="entry name" value="aa-tRNA-synth_Ic"/>
</dbReference>
<dbReference type="InterPro" id="IPR014729">
    <property type="entry name" value="Rossmann-like_a/b/a_fold"/>
</dbReference>
<evidence type="ECO:0000256" key="3">
    <source>
        <dbReference type="ARBA" id="ARBA00022741"/>
    </source>
</evidence>
<organism evidence="10 11">
    <name type="scientific">Oopsacas minuta</name>
    <dbReference type="NCBI Taxonomy" id="111878"/>
    <lineage>
        <taxon>Eukaryota</taxon>
        <taxon>Metazoa</taxon>
        <taxon>Porifera</taxon>
        <taxon>Hexactinellida</taxon>
        <taxon>Hexasterophora</taxon>
        <taxon>Lyssacinosida</taxon>
        <taxon>Leucopsacidae</taxon>
        <taxon>Oopsacas</taxon>
    </lineage>
</organism>
<comment type="caution">
    <text evidence="10">The sequence shown here is derived from an EMBL/GenBank/DDBJ whole genome shotgun (WGS) entry which is preliminary data.</text>
</comment>
<comment type="similarity">
    <text evidence="9">Belongs to the class-I aminoacyl-tRNA synthetase family.</text>
</comment>
<dbReference type="InterPro" id="IPR050489">
    <property type="entry name" value="Tyr-tRNA_synthase"/>
</dbReference>
<evidence type="ECO:0000313" key="10">
    <source>
        <dbReference type="EMBL" id="KAI6653023.1"/>
    </source>
</evidence>
<dbReference type="InterPro" id="IPR023617">
    <property type="entry name" value="Tyr-tRNA-ligase_arc/euk-type"/>
</dbReference>
<sequence>MHNDSEYHEGTCHHIRDKGSLRPIKALDEEHLQVDAQFGGVDQRKIFTFAEKYLPKIGYRQRLHLMNPMIPGLTGGKMSSSVANSKIDILDSPQDVKSKLLHAYAEEGVRENNGVLAFTKFVLFRLIKGNFIIDRPAKFGGQLSYPSYSLLELDYMNKVLHPQDLKVAVAKYLNIILAPIREEFVSNTSIQKLVERAYPSQGHGSKMDEKPFNQPL</sequence>
<dbReference type="Pfam" id="PF00579">
    <property type="entry name" value="tRNA-synt_1b"/>
    <property type="match status" value="1"/>
</dbReference>
<evidence type="ECO:0000256" key="9">
    <source>
        <dbReference type="RuleBase" id="RU363036"/>
    </source>
</evidence>
<dbReference type="GO" id="GO:0005524">
    <property type="term" value="F:ATP binding"/>
    <property type="evidence" value="ECO:0007669"/>
    <property type="project" value="UniProtKB-KW"/>
</dbReference>
<keyword evidence="5 9" id="KW-0648">Protein biosynthesis</keyword>
<accession>A0AAV7JVH7</accession>
<evidence type="ECO:0000256" key="1">
    <source>
        <dbReference type="ARBA" id="ARBA00013160"/>
    </source>
</evidence>
<dbReference type="Proteomes" id="UP001165289">
    <property type="component" value="Unassembled WGS sequence"/>
</dbReference>
<gene>
    <name evidence="10" type="ORF">LOD99_3859</name>
</gene>
<dbReference type="EC" id="6.1.1.1" evidence="1"/>
<dbReference type="Gene3D" id="3.40.50.620">
    <property type="entry name" value="HUPs"/>
    <property type="match status" value="1"/>
</dbReference>
<dbReference type="EMBL" id="JAKMXF010000295">
    <property type="protein sequence ID" value="KAI6653023.1"/>
    <property type="molecule type" value="Genomic_DNA"/>
</dbReference>
<keyword evidence="6 9" id="KW-0030">Aminoacyl-tRNA synthetase</keyword>
<dbReference type="PANTHER" id="PTHR46264:SF4">
    <property type="entry name" value="TYROSINE--TRNA LIGASE, CYTOPLASMIC"/>
    <property type="match status" value="1"/>
</dbReference>
<dbReference type="AlphaFoldDB" id="A0AAV7JVH7"/>
<keyword evidence="11" id="KW-1185">Reference proteome</keyword>
<proteinExistence type="inferred from homology"/>
<dbReference type="PIRSF" id="PIRSF006588">
    <property type="entry name" value="TyrRS_arch_euk"/>
    <property type="match status" value="1"/>
</dbReference>
<dbReference type="Gene3D" id="1.10.240.10">
    <property type="entry name" value="Tyrosyl-Transfer RNA Synthetase"/>
    <property type="match status" value="1"/>
</dbReference>
<comment type="catalytic activity">
    <reaction evidence="8">
        <text>tRNA(Tyr) + L-tyrosine + ATP = L-tyrosyl-tRNA(Tyr) + AMP + diphosphate + H(+)</text>
        <dbReference type="Rhea" id="RHEA:10220"/>
        <dbReference type="Rhea" id="RHEA-COMP:9706"/>
        <dbReference type="Rhea" id="RHEA-COMP:9707"/>
        <dbReference type="ChEBI" id="CHEBI:15378"/>
        <dbReference type="ChEBI" id="CHEBI:30616"/>
        <dbReference type="ChEBI" id="CHEBI:33019"/>
        <dbReference type="ChEBI" id="CHEBI:58315"/>
        <dbReference type="ChEBI" id="CHEBI:78442"/>
        <dbReference type="ChEBI" id="CHEBI:78536"/>
        <dbReference type="ChEBI" id="CHEBI:456215"/>
        <dbReference type="EC" id="6.1.1.1"/>
    </reaction>
</comment>
<dbReference type="GO" id="GO:0005737">
    <property type="term" value="C:cytoplasm"/>
    <property type="evidence" value="ECO:0007669"/>
    <property type="project" value="TreeGrafter"/>
</dbReference>
<dbReference type="GO" id="GO:0006437">
    <property type="term" value="P:tyrosyl-tRNA aminoacylation"/>
    <property type="evidence" value="ECO:0007669"/>
    <property type="project" value="TreeGrafter"/>
</dbReference>
<dbReference type="SUPFAM" id="SSF52374">
    <property type="entry name" value="Nucleotidylyl transferase"/>
    <property type="match status" value="1"/>
</dbReference>
<name>A0AAV7JVH7_9METZ</name>
<dbReference type="GO" id="GO:0004831">
    <property type="term" value="F:tyrosine-tRNA ligase activity"/>
    <property type="evidence" value="ECO:0007669"/>
    <property type="project" value="UniProtKB-EC"/>
</dbReference>
<evidence type="ECO:0000256" key="2">
    <source>
        <dbReference type="ARBA" id="ARBA00022598"/>
    </source>
</evidence>
<evidence type="ECO:0000256" key="4">
    <source>
        <dbReference type="ARBA" id="ARBA00022840"/>
    </source>
</evidence>
<evidence type="ECO:0000313" key="11">
    <source>
        <dbReference type="Proteomes" id="UP001165289"/>
    </source>
</evidence>
<evidence type="ECO:0000256" key="5">
    <source>
        <dbReference type="ARBA" id="ARBA00022917"/>
    </source>
</evidence>
<evidence type="ECO:0000256" key="6">
    <source>
        <dbReference type="ARBA" id="ARBA00023146"/>
    </source>
</evidence>
<evidence type="ECO:0000256" key="8">
    <source>
        <dbReference type="ARBA" id="ARBA00048248"/>
    </source>
</evidence>